<evidence type="ECO:0000259" key="16">
    <source>
        <dbReference type="PROSITE" id="PS50927"/>
    </source>
</evidence>
<dbReference type="SUPFAM" id="SSF56112">
    <property type="entry name" value="Protein kinase-like (PK-like)"/>
    <property type="match status" value="1"/>
</dbReference>
<dbReference type="PROSITE" id="PS50927">
    <property type="entry name" value="BULB_LECTIN"/>
    <property type="match status" value="1"/>
</dbReference>
<feature type="transmembrane region" description="Helical" evidence="14">
    <location>
        <begin position="457"/>
        <end position="476"/>
    </location>
</feature>
<proteinExistence type="inferred from homology"/>
<dbReference type="EC" id="2.7.11.1" evidence="13"/>
<protein>
    <recommendedName>
        <fullName evidence="13">Receptor-like serine/threonine-protein kinase</fullName>
        <ecNumber evidence="13">2.7.11.1</ecNumber>
    </recommendedName>
</protein>
<evidence type="ECO:0000259" key="15">
    <source>
        <dbReference type="PROSITE" id="PS50011"/>
    </source>
</evidence>
<dbReference type="InterPro" id="IPR000719">
    <property type="entry name" value="Prot_kinase_dom"/>
</dbReference>
<dbReference type="Gene3D" id="2.90.10.10">
    <property type="entry name" value="Bulb-type lectin domain"/>
    <property type="match status" value="1"/>
</dbReference>
<dbReference type="GO" id="GO:0048544">
    <property type="term" value="P:recognition of pollen"/>
    <property type="evidence" value="ECO:0007669"/>
    <property type="project" value="InterPro"/>
</dbReference>
<keyword evidence="4 13" id="KW-0808">Transferase</keyword>
<evidence type="ECO:0000256" key="8">
    <source>
        <dbReference type="ARBA" id="ARBA00022840"/>
    </source>
</evidence>
<dbReference type="PROSITE" id="PS00108">
    <property type="entry name" value="PROTEIN_KINASE_ST"/>
    <property type="match status" value="1"/>
</dbReference>
<evidence type="ECO:0000259" key="17">
    <source>
        <dbReference type="PROSITE" id="PS50948"/>
    </source>
</evidence>
<dbReference type="GO" id="GO:0004674">
    <property type="term" value="F:protein serine/threonine kinase activity"/>
    <property type="evidence" value="ECO:0007669"/>
    <property type="project" value="UniProtKB-KW"/>
</dbReference>
<dbReference type="CDD" id="cd01098">
    <property type="entry name" value="PAN_AP_plant"/>
    <property type="match status" value="1"/>
</dbReference>
<dbReference type="Pfam" id="PF00954">
    <property type="entry name" value="S_locus_glycop"/>
    <property type="match status" value="1"/>
</dbReference>
<evidence type="ECO:0000256" key="7">
    <source>
        <dbReference type="ARBA" id="ARBA00022777"/>
    </source>
</evidence>
<keyword evidence="19" id="KW-1185">Reference proteome</keyword>
<dbReference type="Pfam" id="PF07714">
    <property type="entry name" value="PK_Tyr_Ser-Thr"/>
    <property type="match status" value="1"/>
</dbReference>
<dbReference type="PROSITE" id="PS50948">
    <property type="entry name" value="PAN"/>
    <property type="match status" value="1"/>
</dbReference>
<dbReference type="AlphaFoldDB" id="A0AAW1HZK6"/>
<evidence type="ECO:0000313" key="18">
    <source>
        <dbReference type="EMBL" id="KAK9681738.1"/>
    </source>
</evidence>
<evidence type="ECO:0000313" key="19">
    <source>
        <dbReference type="Proteomes" id="UP001443914"/>
    </source>
</evidence>
<keyword evidence="8 13" id="KW-0067">ATP-binding</keyword>
<dbReference type="SMART" id="SM00473">
    <property type="entry name" value="PAN_AP"/>
    <property type="match status" value="1"/>
</dbReference>
<keyword evidence="7 13" id="KW-0418">Kinase</keyword>
<dbReference type="FunFam" id="2.90.10.10:FF:000005">
    <property type="entry name" value="G-type lectin S-receptor-like serine/threonine-protein kinase"/>
    <property type="match status" value="1"/>
</dbReference>
<evidence type="ECO:0000256" key="6">
    <source>
        <dbReference type="ARBA" id="ARBA00022741"/>
    </source>
</evidence>
<dbReference type="CDD" id="cd14066">
    <property type="entry name" value="STKc_IRAK"/>
    <property type="match status" value="1"/>
</dbReference>
<evidence type="ECO:0000256" key="4">
    <source>
        <dbReference type="ARBA" id="ARBA00022679"/>
    </source>
</evidence>
<dbReference type="InterPro" id="IPR003609">
    <property type="entry name" value="Pan_app"/>
</dbReference>
<dbReference type="InterPro" id="IPR036426">
    <property type="entry name" value="Bulb-type_lectin_dom_sf"/>
</dbReference>
<dbReference type="PROSITE" id="PS50011">
    <property type="entry name" value="PROTEIN_KINASE_DOM"/>
    <property type="match status" value="1"/>
</dbReference>
<feature type="transmembrane region" description="Helical" evidence="14">
    <location>
        <begin position="20"/>
        <end position="37"/>
    </location>
</feature>
<keyword evidence="14" id="KW-0812">Transmembrane</keyword>
<dbReference type="GO" id="GO:0005524">
    <property type="term" value="F:ATP binding"/>
    <property type="evidence" value="ECO:0007669"/>
    <property type="project" value="UniProtKB-KW"/>
</dbReference>
<evidence type="ECO:0000256" key="9">
    <source>
        <dbReference type="ARBA" id="ARBA00023157"/>
    </source>
</evidence>
<evidence type="ECO:0000256" key="1">
    <source>
        <dbReference type="ARBA" id="ARBA00004251"/>
    </source>
</evidence>
<comment type="subcellular location">
    <subcellularLocation>
        <location evidence="1">Cell membrane</location>
        <topology evidence="1">Single-pass type I membrane protein</topology>
    </subcellularLocation>
</comment>
<evidence type="ECO:0000256" key="5">
    <source>
        <dbReference type="ARBA" id="ARBA00022729"/>
    </source>
</evidence>
<dbReference type="EMBL" id="JBDFQZ010000010">
    <property type="protein sequence ID" value="KAK9681738.1"/>
    <property type="molecule type" value="Genomic_DNA"/>
</dbReference>
<comment type="similarity">
    <text evidence="13">Belongs to the protein kinase superfamily. Ser/Thr protein kinase family.</text>
</comment>
<evidence type="ECO:0000256" key="12">
    <source>
        <dbReference type="ARBA" id="ARBA00048679"/>
    </source>
</evidence>
<dbReference type="FunFam" id="3.30.200.20:FF:000195">
    <property type="entry name" value="G-type lectin S-receptor-like serine/threonine-protein kinase"/>
    <property type="match status" value="1"/>
</dbReference>
<keyword evidence="14" id="KW-0472">Membrane</keyword>
<dbReference type="CDD" id="cd00028">
    <property type="entry name" value="B_lectin"/>
    <property type="match status" value="1"/>
</dbReference>
<dbReference type="SUPFAM" id="SSF51110">
    <property type="entry name" value="alpha-D-mannose-specific plant lectins"/>
    <property type="match status" value="1"/>
</dbReference>
<feature type="domain" description="Bulb-type lectin" evidence="16">
    <location>
        <begin position="37"/>
        <end position="158"/>
    </location>
</feature>
<evidence type="ECO:0000256" key="13">
    <source>
        <dbReference type="PIRNR" id="PIRNR000641"/>
    </source>
</evidence>
<evidence type="ECO:0000256" key="14">
    <source>
        <dbReference type="SAM" id="Phobius"/>
    </source>
</evidence>
<keyword evidence="2" id="KW-1003">Cell membrane</keyword>
<organism evidence="18 19">
    <name type="scientific">Saponaria officinalis</name>
    <name type="common">Common soapwort</name>
    <name type="synonym">Lychnis saponaria</name>
    <dbReference type="NCBI Taxonomy" id="3572"/>
    <lineage>
        <taxon>Eukaryota</taxon>
        <taxon>Viridiplantae</taxon>
        <taxon>Streptophyta</taxon>
        <taxon>Embryophyta</taxon>
        <taxon>Tracheophyta</taxon>
        <taxon>Spermatophyta</taxon>
        <taxon>Magnoliopsida</taxon>
        <taxon>eudicotyledons</taxon>
        <taxon>Gunneridae</taxon>
        <taxon>Pentapetalae</taxon>
        <taxon>Caryophyllales</taxon>
        <taxon>Caryophyllaceae</taxon>
        <taxon>Caryophylleae</taxon>
        <taxon>Saponaria</taxon>
    </lineage>
</organism>
<dbReference type="InterPro" id="IPR001480">
    <property type="entry name" value="Bulb-type_lectin_dom"/>
</dbReference>
<dbReference type="PIRSF" id="PIRSF000641">
    <property type="entry name" value="SRK"/>
    <property type="match status" value="1"/>
</dbReference>
<keyword evidence="3 13" id="KW-0723">Serine/threonine-protein kinase</keyword>
<dbReference type="SMART" id="SM00220">
    <property type="entry name" value="S_TKc"/>
    <property type="match status" value="1"/>
</dbReference>
<evidence type="ECO:0000256" key="2">
    <source>
        <dbReference type="ARBA" id="ARBA00022475"/>
    </source>
</evidence>
<keyword evidence="9" id="KW-1015">Disulfide bond</keyword>
<dbReference type="PANTHER" id="PTHR27002:SF932">
    <property type="entry name" value="RECEPTOR-LIKE SERINE_THREONINE-PROTEIN KINASE"/>
    <property type="match status" value="1"/>
</dbReference>
<comment type="catalytic activity">
    <reaction evidence="11 13">
        <text>L-threonyl-[protein] + ATP = O-phospho-L-threonyl-[protein] + ADP + H(+)</text>
        <dbReference type="Rhea" id="RHEA:46608"/>
        <dbReference type="Rhea" id="RHEA-COMP:11060"/>
        <dbReference type="Rhea" id="RHEA-COMP:11605"/>
        <dbReference type="ChEBI" id="CHEBI:15378"/>
        <dbReference type="ChEBI" id="CHEBI:30013"/>
        <dbReference type="ChEBI" id="CHEBI:30616"/>
        <dbReference type="ChEBI" id="CHEBI:61977"/>
        <dbReference type="ChEBI" id="CHEBI:456216"/>
        <dbReference type="EC" id="2.7.11.1"/>
    </reaction>
</comment>
<dbReference type="InterPro" id="IPR008271">
    <property type="entry name" value="Ser/Thr_kinase_AS"/>
</dbReference>
<sequence>MKVKNLNMGNHCLLSKYIPIYYFLLNLCSFVLISHAIDSIQQGQVLVDGQTLISEGGLFEFGFFSPKNSSSRYVGVWYSNIPIDSIIWVANRNSPISGNNGSLIVGNDGNLMIFDGFMRSIWSSDNKLFSNFHQISLHNDGNLMILGFNNTTGLNLTCWQSFDHPTDTYLPDMKVLVNEKIGEIRVFESWKSVNDPAVGNYTLGVDPRAAPQFVIWKNSTRRWRSGHWNGLKFTGVPTMAAFYNYGFKLSNRDASGNMYFSYSPSNMSNTFKFKISWDGYEKSLIWGRGAEDWKLFQSEPNIDCDVYNVCGVYGLCRADENSSCDCIGGFQPRDADDWKKGNWSGGCVRKTQLLCARNNNFSSSSNSFIGKDGFVEVENVKLPDFANLLNSVDEDGCGNQCSENCSCMAYSYVSSIGCMTWSGDLFDVVHFSQGGNKLHVRVASSDAGDKGLSGLKVVAIVLSGVVLIGLFLLCFWKFGSKLKLWKTNKKGGNDLLRIGLRNGQTYSAEMSGSQEILGENAPDVSFYNYNLVASSTDFFSDKNKLGQGGFGPVYKGMLPGGQEIAVKKLSRKSGQGMEEFKNEIMLIAKLQHRNLVRILGFCLHGEEKMLLYEFMPNKSLDRFIFDPVNRQQLDWRKRFKIIEGIARGLLYLHRDARFTIIHRDLKASNILLDHEMNPKISDFGMARIFGGDQDEGTTTRVVGTYGYMSPEYAMEGFFSERSDVYSFGVLLLEVITGHRNARFQLGEHLNLIEYAWQLWIEGKTTELIDSSIDAGSCPCNEITRCVHIALLCVQDSAVYRPTMSQVILWLESDTLALPDPTKPTLTYSSTRLMTDLDSKKGCDDIVSSNNVTITKLIPR</sequence>
<dbReference type="Proteomes" id="UP001443914">
    <property type="component" value="Unassembled WGS sequence"/>
</dbReference>
<feature type="domain" description="Apple" evidence="17">
    <location>
        <begin position="355"/>
        <end position="444"/>
    </location>
</feature>
<dbReference type="InterPro" id="IPR024171">
    <property type="entry name" value="SRK-like_kinase"/>
</dbReference>
<dbReference type="InterPro" id="IPR011009">
    <property type="entry name" value="Kinase-like_dom_sf"/>
</dbReference>
<dbReference type="Gene3D" id="1.10.510.10">
    <property type="entry name" value="Transferase(Phosphotransferase) domain 1"/>
    <property type="match status" value="1"/>
</dbReference>
<comment type="caution">
    <text evidence="18">The sequence shown here is derived from an EMBL/GenBank/DDBJ whole genome shotgun (WGS) entry which is preliminary data.</text>
</comment>
<keyword evidence="10" id="KW-0325">Glycoprotein</keyword>
<dbReference type="FunFam" id="1.10.510.10:FF:000060">
    <property type="entry name" value="G-type lectin S-receptor-like serine/threonine-protein kinase"/>
    <property type="match status" value="1"/>
</dbReference>
<feature type="domain" description="Protein kinase" evidence="15">
    <location>
        <begin position="539"/>
        <end position="815"/>
    </location>
</feature>
<dbReference type="GO" id="GO:0005886">
    <property type="term" value="C:plasma membrane"/>
    <property type="evidence" value="ECO:0007669"/>
    <property type="project" value="UniProtKB-SubCell"/>
</dbReference>
<gene>
    <name evidence="18" type="ORF">RND81_10G024600</name>
</gene>
<accession>A0AAW1HZK6</accession>
<evidence type="ECO:0000256" key="10">
    <source>
        <dbReference type="ARBA" id="ARBA00023180"/>
    </source>
</evidence>
<keyword evidence="14" id="KW-1133">Transmembrane helix</keyword>
<keyword evidence="6 13" id="KW-0547">Nucleotide-binding</keyword>
<comment type="catalytic activity">
    <reaction evidence="12 13">
        <text>L-seryl-[protein] + ATP = O-phospho-L-seryl-[protein] + ADP + H(+)</text>
        <dbReference type="Rhea" id="RHEA:17989"/>
        <dbReference type="Rhea" id="RHEA-COMP:9863"/>
        <dbReference type="Rhea" id="RHEA-COMP:11604"/>
        <dbReference type="ChEBI" id="CHEBI:15378"/>
        <dbReference type="ChEBI" id="CHEBI:29999"/>
        <dbReference type="ChEBI" id="CHEBI:30616"/>
        <dbReference type="ChEBI" id="CHEBI:83421"/>
        <dbReference type="ChEBI" id="CHEBI:456216"/>
        <dbReference type="EC" id="2.7.11.1"/>
    </reaction>
</comment>
<name>A0AAW1HZK6_SAPOF</name>
<dbReference type="Pfam" id="PF08276">
    <property type="entry name" value="PAN_2"/>
    <property type="match status" value="1"/>
</dbReference>
<dbReference type="InterPro" id="IPR000858">
    <property type="entry name" value="S_locus_glycoprot_dom"/>
</dbReference>
<dbReference type="PANTHER" id="PTHR27002">
    <property type="entry name" value="RECEPTOR-LIKE SERINE/THREONINE-PROTEIN KINASE SD1-8"/>
    <property type="match status" value="1"/>
</dbReference>
<dbReference type="SMART" id="SM00108">
    <property type="entry name" value="B_lectin"/>
    <property type="match status" value="1"/>
</dbReference>
<evidence type="ECO:0000256" key="11">
    <source>
        <dbReference type="ARBA" id="ARBA00047899"/>
    </source>
</evidence>
<keyword evidence="5" id="KW-0732">Signal</keyword>
<dbReference type="Gene3D" id="3.30.200.20">
    <property type="entry name" value="Phosphorylase Kinase, domain 1"/>
    <property type="match status" value="1"/>
</dbReference>
<evidence type="ECO:0000256" key="3">
    <source>
        <dbReference type="ARBA" id="ARBA00022527"/>
    </source>
</evidence>
<reference evidence="18" key="1">
    <citation type="submission" date="2024-03" db="EMBL/GenBank/DDBJ databases">
        <title>WGS assembly of Saponaria officinalis var. Norfolk2.</title>
        <authorList>
            <person name="Jenkins J."/>
            <person name="Shu S."/>
            <person name="Grimwood J."/>
            <person name="Barry K."/>
            <person name="Goodstein D."/>
            <person name="Schmutz J."/>
            <person name="Leebens-Mack J."/>
            <person name="Osbourn A."/>
        </authorList>
    </citation>
    <scope>NUCLEOTIDE SEQUENCE [LARGE SCALE GENOMIC DNA]</scope>
    <source>
        <strain evidence="18">JIC</strain>
    </source>
</reference>
<dbReference type="InterPro" id="IPR001245">
    <property type="entry name" value="Ser-Thr/Tyr_kinase_cat_dom"/>
</dbReference>
<dbReference type="Pfam" id="PF01453">
    <property type="entry name" value="B_lectin"/>
    <property type="match status" value="1"/>
</dbReference>